<evidence type="ECO:0000256" key="4">
    <source>
        <dbReference type="ARBA" id="ARBA00022723"/>
    </source>
</evidence>
<evidence type="ECO:0000313" key="12">
    <source>
        <dbReference type="EMBL" id="MDS3861488.1"/>
    </source>
</evidence>
<keyword evidence="5" id="KW-0547">Nucleotide-binding</keyword>
<sequence>MIPLRLTLQNFLSYHQASLDFSGLQLACICGPNGAGKSSLLEAMAWAVWGQSRAINEDDLIHSGQTEAQVDFVLEIQGQCYRIIRTRRRNQATYLEFQARIEATANIGDPSGFRSLTGRSLRQTQARICQQIHLDYETFINSAYLRQGRADEFMLKRPAERKQLLADLLKLDHYETLAEAARDSARQYKGQLGLLGQNLSQIEAQLTGLEDLACEKVSLEQKIRALRQQLEHLQSEQQKLTELSQSRQLWQQQLTWANQQQTHLQAELTRQSQSCTTAQAQLQKLRPLLQTQAQIQAGYDYWQHLQTQDRQLAEKATVYRGLETRRQNLQQALDQASLTLHQQLQTCQSQLTRLEQQQADCLKVISKEAEITAALQNLHTSKAKLHDLDDLQNQAFPLLQHQRQLELEQERAHSRLVARMDELRHNARQLQQQQAGQPQLQQAVLEVTSKISHLQKQRVYLQHLQDKGLERRRFMEQLQDRQRDLETQLGQLEQKMQLLTVPDACCPLCDRPLDELHWALVKQRHEQSQQDLLDQIWVIREQLAVSEREIQVLRREYREVDQELSQLHQVLEQRGRLEAQLGNTTSLEAQLHRIFNEIQTLESQLQQQQQVQNQAPEWHTLTTQLTALNYDEKTHALARGEVERWRWAEAKQAELNQARRQLHHLEQQLPALIAHQNHLQTELKTLTTNSDLAQELQTIQAQLDALDYDPTAHHQLQAQLRDYQPYLLQWQELTQAQATAPQLQQTIQNLAIAIDKIKEQIAETGNQIKHLQAQLHHSQDTPSRLKQLAEEMNQAQTNLETHLAHLGRLSQQQQQHHQLQTQLGQLQQQQAHAQSQLQIYQELAQAFGQNGIPALMIENLLPQLEAEANHLLGRLTGSQLHVQFVTQKAGRGTKSVGAAFRKEPNKLIDTLDILIADTQGTRPYETYSGGEAFRVNFAIRLALSRLLARQSGSELQLLIIDEGFGTQDQEGCERLIAALNSIAPDFACILAITHMPQLQAAFQTRIAVTKTTAGSQLTLIS</sequence>
<keyword evidence="8 10" id="KW-0175">Coiled coil</keyword>
<comment type="similarity">
    <text evidence="1">Belongs to the SMC family. SbcC subfamily.</text>
</comment>
<keyword evidence="6 9" id="KW-0862">Zinc</keyword>
<reference evidence="13" key="1">
    <citation type="submission" date="2023-07" db="EMBL/GenBank/DDBJ databases">
        <authorList>
            <person name="Luz R."/>
            <person name="Cordeiro R."/>
            <person name="Fonseca A."/>
            <person name="Goncalves V."/>
        </authorList>
    </citation>
    <scope>NUCLEOTIDE SEQUENCE [LARGE SCALE GENOMIC DNA]</scope>
    <source>
        <strain evidence="13">BACA0444</strain>
    </source>
</reference>
<dbReference type="GO" id="GO:0046872">
    <property type="term" value="F:metal ion binding"/>
    <property type="evidence" value="ECO:0007669"/>
    <property type="project" value="UniProtKB-UniRule"/>
</dbReference>
<keyword evidence="13" id="KW-1185">Reference proteome</keyword>
<evidence type="ECO:0000256" key="6">
    <source>
        <dbReference type="ARBA" id="ARBA00022833"/>
    </source>
</evidence>
<dbReference type="EMBL" id="JAVMIP010000012">
    <property type="protein sequence ID" value="MDS3861488.1"/>
    <property type="molecule type" value="Genomic_DNA"/>
</dbReference>
<dbReference type="PANTHER" id="PTHR32114:SF2">
    <property type="entry name" value="ABC TRANSPORTER ABCH.3"/>
    <property type="match status" value="1"/>
</dbReference>
<dbReference type="InterPro" id="IPR013134">
    <property type="entry name" value="Zn_hook_RAD50"/>
</dbReference>
<dbReference type="Gene3D" id="3.40.50.300">
    <property type="entry name" value="P-loop containing nucleotide triphosphate hydrolases"/>
    <property type="match status" value="2"/>
</dbReference>
<feature type="binding site" evidence="9">
    <location>
        <position position="509"/>
    </location>
    <ligand>
        <name>Zn(2+)</name>
        <dbReference type="ChEBI" id="CHEBI:29105"/>
    </ligand>
</feature>
<feature type="coiled-coil region" evidence="10">
    <location>
        <begin position="209"/>
        <end position="253"/>
    </location>
</feature>
<evidence type="ECO:0000256" key="9">
    <source>
        <dbReference type="PROSITE-ProRule" id="PRU00471"/>
    </source>
</evidence>
<protein>
    <recommendedName>
        <fullName evidence="3">Nuclease SbcCD subunit C</fullName>
    </recommendedName>
</protein>
<comment type="subunit">
    <text evidence="2">Heterodimer of SbcC and SbcD.</text>
</comment>
<dbReference type="GO" id="GO:0005524">
    <property type="term" value="F:ATP binding"/>
    <property type="evidence" value="ECO:0007669"/>
    <property type="project" value="UniProtKB-KW"/>
</dbReference>
<dbReference type="GO" id="GO:0016887">
    <property type="term" value="F:ATP hydrolysis activity"/>
    <property type="evidence" value="ECO:0007669"/>
    <property type="project" value="InterPro"/>
</dbReference>
<evidence type="ECO:0000256" key="10">
    <source>
        <dbReference type="SAM" id="Coils"/>
    </source>
</evidence>
<evidence type="ECO:0000256" key="3">
    <source>
        <dbReference type="ARBA" id="ARBA00013368"/>
    </source>
</evidence>
<gene>
    <name evidence="12" type="ORF">RIF25_11790</name>
</gene>
<feature type="coiled-coil region" evidence="10">
    <location>
        <begin position="648"/>
        <end position="675"/>
    </location>
</feature>
<dbReference type="InterPro" id="IPR041685">
    <property type="entry name" value="AAA_GajA/Old/RecF-like"/>
</dbReference>
<dbReference type="Pfam" id="PF13175">
    <property type="entry name" value="AAA_15"/>
    <property type="match status" value="1"/>
</dbReference>
<proteinExistence type="inferred from homology"/>
<evidence type="ECO:0000313" key="13">
    <source>
        <dbReference type="Proteomes" id="UP001268256"/>
    </source>
</evidence>
<feature type="coiled-coil region" evidence="10">
    <location>
        <begin position="543"/>
        <end position="611"/>
    </location>
</feature>
<feature type="binding site" evidence="9">
    <location>
        <position position="506"/>
    </location>
    <ligand>
        <name>Zn(2+)</name>
        <dbReference type="ChEBI" id="CHEBI:29105"/>
    </ligand>
</feature>
<feature type="coiled-coil region" evidence="10">
    <location>
        <begin position="319"/>
        <end position="346"/>
    </location>
</feature>
<evidence type="ECO:0000259" key="11">
    <source>
        <dbReference type="PROSITE" id="PS51131"/>
    </source>
</evidence>
<feature type="domain" description="Zinc-hook" evidence="11">
    <location>
        <begin position="454"/>
        <end position="565"/>
    </location>
</feature>
<evidence type="ECO:0000256" key="2">
    <source>
        <dbReference type="ARBA" id="ARBA00011322"/>
    </source>
</evidence>
<evidence type="ECO:0000256" key="7">
    <source>
        <dbReference type="ARBA" id="ARBA00022840"/>
    </source>
</evidence>
<dbReference type="Proteomes" id="UP001268256">
    <property type="component" value="Unassembled WGS sequence"/>
</dbReference>
<organism evidence="12 13">
    <name type="scientific">Pseudocalidococcus azoricus BACA0444</name>
    <dbReference type="NCBI Taxonomy" id="2918990"/>
    <lineage>
        <taxon>Bacteria</taxon>
        <taxon>Bacillati</taxon>
        <taxon>Cyanobacteriota</taxon>
        <taxon>Cyanophyceae</taxon>
        <taxon>Acaryochloridales</taxon>
        <taxon>Thermosynechococcaceae</taxon>
        <taxon>Pseudocalidococcus</taxon>
        <taxon>Pseudocalidococcus azoricus</taxon>
    </lineage>
</organism>
<dbReference type="InterPro" id="IPR027417">
    <property type="entry name" value="P-loop_NTPase"/>
</dbReference>
<evidence type="ECO:0000256" key="1">
    <source>
        <dbReference type="ARBA" id="ARBA00006930"/>
    </source>
</evidence>
<comment type="caution">
    <text evidence="12">The sequence shown here is derived from an EMBL/GenBank/DDBJ whole genome shotgun (WGS) entry which is preliminary data.</text>
</comment>
<accession>A0AAE4FTB9</accession>
<dbReference type="RefSeq" id="WP_322878729.1">
    <property type="nucleotide sequence ID" value="NZ_JAVMIP010000012.1"/>
</dbReference>
<dbReference type="AlphaFoldDB" id="A0AAE4FTB9"/>
<name>A0AAE4FTB9_9CYAN</name>
<dbReference type="PROSITE" id="PS51131">
    <property type="entry name" value="ZN_HOOK"/>
    <property type="match status" value="1"/>
</dbReference>
<dbReference type="GO" id="GO:0006302">
    <property type="term" value="P:double-strand break repair"/>
    <property type="evidence" value="ECO:0007669"/>
    <property type="project" value="InterPro"/>
</dbReference>
<keyword evidence="7" id="KW-0067">ATP-binding</keyword>
<dbReference type="SUPFAM" id="SSF52540">
    <property type="entry name" value="P-loop containing nucleoside triphosphate hydrolases"/>
    <property type="match status" value="1"/>
</dbReference>
<feature type="coiled-coil region" evidence="10">
    <location>
        <begin position="740"/>
        <end position="843"/>
    </location>
</feature>
<keyword evidence="4 9" id="KW-0479">Metal-binding</keyword>
<evidence type="ECO:0000256" key="5">
    <source>
        <dbReference type="ARBA" id="ARBA00022741"/>
    </source>
</evidence>
<dbReference type="Gene3D" id="1.10.287.510">
    <property type="entry name" value="Helix hairpin bin"/>
    <property type="match status" value="1"/>
</dbReference>
<dbReference type="Pfam" id="PF13558">
    <property type="entry name" value="SbcC_Walker_B"/>
    <property type="match status" value="1"/>
</dbReference>
<dbReference type="PANTHER" id="PTHR32114">
    <property type="entry name" value="ABC TRANSPORTER ABCH.3"/>
    <property type="match status" value="1"/>
</dbReference>
<dbReference type="SUPFAM" id="SSF75712">
    <property type="entry name" value="Rad50 coiled-coil Zn hook"/>
    <property type="match status" value="1"/>
</dbReference>
<evidence type="ECO:0000256" key="8">
    <source>
        <dbReference type="ARBA" id="ARBA00023054"/>
    </source>
</evidence>